<dbReference type="Gene3D" id="4.10.520.10">
    <property type="entry name" value="IHF-like DNA-binding proteins"/>
    <property type="match status" value="1"/>
</dbReference>
<sequence length="173" mass="18558">MNVLVERYQRRKYVSQEDSQMLYYVRQKSGTVRVMDVNKLADAIEANSSLTAGDVKHSIEAFVEQLRLSLTQGDKVKIDGLGTFHITLSSEGTEKEKDCTVRSIRRVNVRFVADKALRLVNTSHTTTRGENNVDFVLAGKGVDGSDDENGGGNPGGSGNPGGGGSGEAPDPAA</sequence>
<comment type="caution">
    <text evidence="13">The sequence shown here is derived from an EMBL/GenBank/DDBJ whole genome shotgun (WGS) entry which is preliminary data.</text>
</comment>
<dbReference type="InterPro" id="IPR041607">
    <property type="entry name" value="HU-HIG"/>
</dbReference>
<evidence type="ECO:0000313" key="15">
    <source>
        <dbReference type="Proteomes" id="UP000261210"/>
    </source>
</evidence>
<dbReference type="AlphaFoldDB" id="A0A3E4NGC5"/>
<evidence type="ECO:0000256" key="7">
    <source>
        <dbReference type="ARBA" id="ARBA00023125"/>
    </source>
</evidence>
<evidence type="ECO:0000256" key="10">
    <source>
        <dbReference type="ARBA" id="ARBA00046140"/>
    </source>
</evidence>
<evidence type="ECO:0000256" key="3">
    <source>
        <dbReference type="ARBA" id="ARBA00011738"/>
    </source>
</evidence>
<evidence type="ECO:0000256" key="5">
    <source>
        <dbReference type="ARBA" id="ARBA00022705"/>
    </source>
</evidence>
<name>A0A3E4NGC5_9BACE</name>
<dbReference type="EMBL" id="QROC01000024">
    <property type="protein sequence ID" value="RHK92997.1"/>
    <property type="molecule type" value="Genomic_DNA"/>
</dbReference>
<dbReference type="EMBL" id="QSQU01000012">
    <property type="protein sequence ID" value="RGK63072.1"/>
    <property type="molecule type" value="Genomic_DNA"/>
</dbReference>
<dbReference type="SUPFAM" id="SSF47729">
    <property type="entry name" value="IHF-like DNA-binding proteins"/>
    <property type="match status" value="1"/>
</dbReference>
<dbReference type="PANTHER" id="PTHR33175:SF13">
    <property type="entry name" value="HISTONE-LIKE PROTEIN"/>
    <property type="match status" value="1"/>
</dbReference>
<dbReference type="InterPro" id="IPR010992">
    <property type="entry name" value="IHF-like_DNA-bd_dom_sf"/>
</dbReference>
<dbReference type="GO" id="GO:0003677">
    <property type="term" value="F:DNA binding"/>
    <property type="evidence" value="ECO:0007669"/>
    <property type="project" value="UniProtKB-KW"/>
</dbReference>
<evidence type="ECO:0000256" key="2">
    <source>
        <dbReference type="ARBA" id="ARBA00010529"/>
    </source>
</evidence>
<evidence type="ECO:0000259" key="12">
    <source>
        <dbReference type="Pfam" id="PF18291"/>
    </source>
</evidence>
<accession>A0A3E4NGC5</accession>
<feature type="compositionally biased region" description="Gly residues" evidence="11">
    <location>
        <begin position="150"/>
        <end position="166"/>
    </location>
</feature>
<dbReference type="PANTHER" id="PTHR33175">
    <property type="entry name" value="DNA-BINDING PROTEIN HU"/>
    <property type="match status" value="1"/>
</dbReference>
<evidence type="ECO:0000313" key="14">
    <source>
        <dbReference type="EMBL" id="RHK92997.1"/>
    </source>
</evidence>
<evidence type="ECO:0000256" key="1">
    <source>
        <dbReference type="ARBA" id="ARBA00004328"/>
    </source>
</evidence>
<feature type="domain" description="HU" evidence="12">
    <location>
        <begin position="7"/>
        <end position="118"/>
    </location>
</feature>
<comment type="subunit">
    <text evidence="3">Homodimer.</text>
</comment>
<feature type="region of interest" description="Disordered" evidence="11">
    <location>
        <begin position="137"/>
        <end position="173"/>
    </location>
</feature>
<comment type="subcellular location">
    <subcellularLocation>
        <location evidence="1">Virion</location>
    </subcellularLocation>
</comment>
<reference evidence="15 16" key="1">
    <citation type="submission" date="2018-08" db="EMBL/GenBank/DDBJ databases">
        <title>A genome reference for cultivated species of the human gut microbiota.</title>
        <authorList>
            <person name="Zou Y."/>
            <person name="Xue W."/>
            <person name="Luo G."/>
        </authorList>
    </citation>
    <scope>NUCLEOTIDE SEQUENCE [LARGE SCALE GENOMIC DNA]</scope>
    <source>
        <strain evidence="14 16">AF39-6AC</strain>
        <strain evidence="13 15">TF10-34</strain>
    </source>
</reference>
<protein>
    <recommendedName>
        <fullName evidence="4">Viral histone-like protein</fullName>
    </recommendedName>
    <alternativeName>
        <fullName evidence="9">DNA-binding protein pA104R</fullName>
    </alternativeName>
    <alternativeName>
        <fullName evidence="8">pA104R</fullName>
    </alternativeName>
</protein>
<evidence type="ECO:0000313" key="13">
    <source>
        <dbReference type="EMBL" id="RGK63072.1"/>
    </source>
</evidence>
<dbReference type="NCBIfam" id="TIGR01201">
    <property type="entry name" value="HU_rel"/>
    <property type="match status" value="1"/>
</dbReference>
<proteinExistence type="inferred from homology"/>
<keyword evidence="6" id="KW-0426">Late protein</keyword>
<dbReference type="Proteomes" id="UP000284417">
    <property type="component" value="Unassembled WGS sequence"/>
</dbReference>
<dbReference type="GO" id="GO:0030527">
    <property type="term" value="F:structural constituent of chromatin"/>
    <property type="evidence" value="ECO:0007669"/>
    <property type="project" value="InterPro"/>
</dbReference>
<evidence type="ECO:0000256" key="11">
    <source>
        <dbReference type="SAM" id="MobiDB-lite"/>
    </source>
</evidence>
<dbReference type="InterPro" id="IPR005902">
    <property type="entry name" value="HU_DNA-bd_put"/>
</dbReference>
<keyword evidence="5" id="KW-0235">DNA replication</keyword>
<dbReference type="Pfam" id="PF18291">
    <property type="entry name" value="HU-HIG"/>
    <property type="match status" value="1"/>
</dbReference>
<dbReference type="GO" id="GO:0006260">
    <property type="term" value="P:DNA replication"/>
    <property type="evidence" value="ECO:0007669"/>
    <property type="project" value="UniProtKB-KW"/>
</dbReference>
<organism evidence="13 15">
    <name type="scientific">Bacteroides xylanisolvens</name>
    <dbReference type="NCBI Taxonomy" id="371601"/>
    <lineage>
        <taxon>Bacteria</taxon>
        <taxon>Pseudomonadati</taxon>
        <taxon>Bacteroidota</taxon>
        <taxon>Bacteroidia</taxon>
        <taxon>Bacteroidales</taxon>
        <taxon>Bacteroidaceae</taxon>
        <taxon>Bacteroides</taxon>
    </lineage>
</organism>
<evidence type="ECO:0000256" key="8">
    <source>
        <dbReference type="ARBA" id="ARBA00033120"/>
    </source>
</evidence>
<dbReference type="GO" id="GO:0005829">
    <property type="term" value="C:cytosol"/>
    <property type="evidence" value="ECO:0007669"/>
    <property type="project" value="TreeGrafter"/>
</dbReference>
<comment type="similarity">
    <text evidence="2">Belongs to the bacterial histone-like protein family.</text>
</comment>
<dbReference type="Proteomes" id="UP000261210">
    <property type="component" value="Unassembled WGS sequence"/>
</dbReference>
<dbReference type="InterPro" id="IPR000119">
    <property type="entry name" value="Hist_DNA-bd"/>
</dbReference>
<evidence type="ECO:0000256" key="9">
    <source>
        <dbReference type="ARBA" id="ARBA00033227"/>
    </source>
</evidence>
<evidence type="ECO:0000256" key="6">
    <source>
        <dbReference type="ARBA" id="ARBA00022921"/>
    </source>
</evidence>
<comment type="function">
    <text evidence="10">DNA-binding protein that plays a critical role in nucleoid compaction, genome replication and DNA replication and transcription. Binds to both ssDNA and dsDNA with a binding site covering about 15 nucleotides. Displays DNA-supercoiling activity only when associated with the viral DNA topoisomerase 2.</text>
</comment>
<dbReference type="RefSeq" id="WP_117683835.1">
    <property type="nucleotide sequence ID" value="NZ_AP031409.1"/>
</dbReference>
<keyword evidence="7 13" id="KW-0238">DNA-binding</keyword>
<evidence type="ECO:0000256" key="4">
    <source>
        <dbReference type="ARBA" id="ARBA00016145"/>
    </source>
</evidence>
<gene>
    <name evidence="14" type="ORF">DW042_16830</name>
    <name evidence="13" type="ORF">DXD03_09850</name>
</gene>
<evidence type="ECO:0000313" key="16">
    <source>
        <dbReference type="Proteomes" id="UP000284417"/>
    </source>
</evidence>